<evidence type="ECO:0000313" key="2">
    <source>
        <dbReference type="EMBL" id="MCG2460291.1"/>
    </source>
</evidence>
<protein>
    <submittedName>
        <fullName evidence="2">DUF3127 domain-containing protein</fullName>
    </submittedName>
</protein>
<evidence type="ECO:0000256" key="1">
    <source>
        <dbReference type="SAM" id="MobiDB-lite"/>
    </source>
</evidence>
<dbReference type="AlphaFoldDB" id="A0AAE3JNU3"/>
<dbReference type="RefSeq" id="WP_317901434.1">
    <property type="nucleotide sequence ID" value="NZ_JAIRBC010000007.1"/>
</dbReference>
<feature type="compositionally biased region" description="Acidic residues" evidence="1">
    <location>
        <begin position="115"/>
        <end position="125"/>
    </location>
</feature>
<keyword evidence="3" id="KW-1185">Reference proteome</keyword>
<name>A0AAE3JNU3_9FLAO</name>
<dbReference type="InterPro" id="IPR012340">
    <property type="entry name" value="NA-bd_OB-fold"/>
</dbReference>
<comment type="caution">
    <text evidence="2">The sequence shown here is derived from an EMBL/GenBank/DDBJ whole genome shotgun (WGS) entry which is preliminary data.</text>
</comment>
<evidence type="ECO:0000313" key="3">
    <source>
        <dbReference type="Proteomes" id="UP001200642"/>
    </source>
</evidence>
<dbReference type="EMBL" id="JAIRBC010000007">
    <property type="protein sequence ID" value="MCG2460291.1"/>
    <property type="molecule type" value="Genomic_DNA"/>
</dbReference>
<dbReference type="Proteomes" id="UP001200642">
    <property type="component" value="Unassembled WGS sequence"/>
</dbReference>
<accession>A0AAE3JNU3</accession>
<gene>
    <name evidence="2" type="ORF">K8352_05985</name>
</gene>
<organism evidence="2 3">
    <name type="scientific">Cerina litoralis</name>
    <dbReference type="NCBI Taxonomy" id="2874477"/>
    <lineage>
        <taxon>Bacteria</taxon>
        <taxon>Pseudomonadati</taxon>
        <taxon>Bacteroidota</taxon>
        <taxon>Flavobacteriia</taxon>
        <taxon>Flavobacteriales</taxon>
        <taxon>Flavobacteriaceae</taxon>
        <taxon>Cerina</taxon>
    </lineage>
</organism>
<reference evidence="2" key="1">
    <citation type="submission" date="2023-02" db="EMBL/GenBank/DDBJ databases">
        <title>Genome of Flavobacteriaceae gen. nov. sp. strain F89.</title>
        <authorList>
            <person name="Wang Y."/>
        </authorList>
    </citation>
    <scope>NUCLEOTIDE SEQUENCE</scope>
    <source>
        <strain evidence="2">F89</strain>
    </source>
</reference>
<sequence length="125" mass="14457">MEVQGKIKLIDETKTFGNNGFRKREMVVTTEEQYPQHIMIEFVQDKCDLLNNFQVGQPVKVSINLRGREWTSPQGETKYFNSVQGWRIENLQPETATSDMPPVPPMDAFEPADNLNEEDHDDLPF</sequence>
<feature type="region of interest" description="Disordered" evidence="1">
    <location>
        <begin position="91"/>
        <end position="125"/>
    </location>
</feature>
<dbReference type="Pfam" id="PF11325">
    <property type="entry name" value="DUF3127"/>
    <property type="match status" value="1"/>
</dbReference>
<dbReference type="SUPFAM" id="SSF50249">
    <property type="entry name" value="Nucleic acid-binding proteins"/>
    <property type="match status" value="1"/>
</dbReference>
<dbReference type="InterPro" id="IPR021474">
    <property type="entry name" value="DUF3127"/>
</dbReference>
<proteinExistence type="predicted"/>